<feature type="region of interest" description="Disordered" evidence="1">
    <location>
        <begin position="91"/>
        <end position="112"/>
    </location>
</feature>
<dbReference type="AlphaFoldDB" id="A0AAN7RGB0"/>
<keyword evidence="3" id="KW-1185">Reference proteome</keyword>
<dbReference type="EMBL" id="JAXQNO010000006">
    <property type="protein sequence ID" value="KAK4796008.1"/>
    <property type="molecule type" value="Genomic_DNA"/>
</dbReference>
<sequence length="112" mass="12195">MLPPTNLSAVSESDLSTIVSTIIISCPQSINKLVKKEVLDKLGLPVSPGIRFVFCCASSLITLKNPFLNMTDRRVGRKKTIATFFSKRCLPPDDKNLSAHGNQSQKNSDSSS</sequence>
<gene>
    <name evidence="2" type="ORF">SAY86_028334</name>
</gene>
<protein>
    <submittedName>
        <fullName evidence="2">Uncharacterized protein</fullName>
    </submittedName>
</protein>
<evidence type="ECO:0000313" key="3">
    <source>
        <dbReference type="Proteomes" id="UP001346149"/>
    </source>
</evidence>
<proteinExistence type="predicted"/>
<reference evidence="2 3" key="1">
    <citation type="journal article" date="2023" name="Hortic Res">
        <title>Pangenome of water caltrop reveals structural variations and asymmetric subgenome divergence after allopolyploidization.</title>
        <authorList>
            <person name="Zhang X."/>
            <person name="Chen Y."/>
            <person name="Wang L."/>
            <person name="Yuan Y."/>
            <person name="Fang M."/>
            <person name="Shi L."/>
            <person name="Lu R."/>
            <person name="Comes H.P."/>
            <person name="Ma Y."/>
            <person name="Chen Y."/>
            <person name="Huang G."/>
            <person name="Zhou Y."/>
            <person name="Zheng Z."/>
            <person name="Qiu Y."/>
        </authorList>
    </citation>
    <scope>NUCLEOTIDE SEQUENCE [LARGE SCALE GENOMIC DNA]</scope>
    <source>
        <strain evidence="2">F231</strain>
    </source>
</reference>
<evidence type="ECO:0000313" key="2">
    <source>
        <dbReference type="EMBL" id="KAK4796008.1"/>
    </source>
</evidence>
<feature type="compositionally biased region" description="Polar residues" evidence="1">
    <location>
        <begin position="99"/>
        <end position="112"/>
    </location>
</feature>
<dbReference type="Proteomes" id="UP001346149">
    <property type="component" value="Unassembled WGS sequence"/>
</dbReference>
<evidence type="ECO:0000256" key="1">
    <source>
        <dbReference type="SAM" id="MobiDB-lite"/>
    </source>
</evidence>
<name>A0AAN7RGB0_TRANT</name>
<comment type="caution">
    <text evidence="2">The sequence shown here is derived from an EMBL/GenBank/DDBJ whole genome shotgun (WGS) entry which is preliminary data.</text>
</comment>
<organism evidence="2 3">
    <name type="scientific">Trapa natans</name>
    <name type="common">Water chestnut</name>
    <dbReference type="NCBI Taxonomy" id="22666"/>
    <lineage>
        <taxon>Eukaryota</taxon>
        <taxon>Viridiplantae</taxon>
        <taxon>Streptophyta</taxon>
        <taxon>Embryophyta</taxon>
        <taxon>Tracheophyta</taxon>
        <taxon>Spermatophyta</taxon>
        <taxon>Magnoliopsida</taxon>
        <taxon>eudicotyledons</taxon>
        <taxon>Gunneridae</taxon>
        <taxon>Pentapetalae</taxon>
        <taxon>rosids</taxon>
        <taxon>malvids</taxon>
        <taxon>Myrtales</taxon>
        <taxon>Lythraceae</taxon>
        <taxon>Trapa</taxon>
    </lineage>
</organism>
<accession>A0AAN7RGB0</accession>